<accession>A0AAW2BWC5</accession>
<gene>
    <name evidence="1" type="ORF">SO802_029982</name>
</gene>
<proteinExistence type="predicted"/>
<name>A0AAW2BWC5_9ROSI</name>
<dbReference type="Proteomes" id="UP001459277">
    <property type="component" value="Unassembled WGS sequence"/>
</dbReference>
<evidence type="ECO:0000313" key="1">
    <source>
        <dbReference type="EMBL" id="KAK9989743.1"/>
    </source>
</evidence>
<organism evidence="1 2">
    <name type="scientific">Lithocarpus litseifolius</name>
    <dbReference type="NCBI Taxonomy" id="425828"/>
    <lineage>
        <taxon>Eukaryota</taxon>
        <taxon>Viridiplantae</taxon>
        <taxon>Streptophyta</taxon>
        <taxon>Embryophyta</taxon>
        <taxon>Tracheophyta</taxon>
        <taxon>Spermatophyta</taxon>
        <taxon>Magnoliopsida</taxon>
        <taxon>eudicotyledons</taxon>
        <taxon>Gunneridae</taxon>
        <taxon>Pentapetalae</taxon>
        <taxon>rosids</taxon>
        <taxon>fabids</taxon>
        <taxon>Fagales</taxon>
        <taxon>Fagaceae</taxon>
        <taxon>Lithocarpus</taxon>
    </lineage>
</organism>
<evidence type="ECO:0000313" key="2">
    <source>
        <dbReference type="Proteomes" id="UP001459277"/>
    </source>
</evidence>
<reference evidence="1 2" key="1">
    <citation type="submission" date="2024-01" db="EMBL/GenBank/DDBJ databases">
        <title>A telomere-to-telomere, gap-free genome of sweet tea (Lithocarpus litseifolius).</title>
        <authorList>
            <person name="Zhou J."/>
        </authorList>
    </citation>
    <scope>NUCLEOTIDE SEQUENCE [LARGE SCALE GENOMIC DNA]</scope>
    <source>
        <strain evidence="1">Zhou-2022a</strain>
        <tissue evidence="1">Leaf</tissue>
    </source>
</reference>
<dbReference type="EMBL" id="JAZDWU010000010">
    <property type="protein sequence ID" value="KAK9989743.1"/>
    <property type="molecule type" value="Genomic_DNA"/>
</dbReference>
<dbReference type="AlphaFoldDB" id="A0AAW2BWC5"/>
<comment type="caution">
    <text evidence="1">The sequence shown here is derived from an EMBL/GenBank/DDBJ whole genome shotgun (WGS) entry which is preliminary data.</text>
</comment>
<sequence length="105" mass="12236">MMIVMKQCGGRRSLRESVVVPWIFQVKLYMILKEIFCLICLNQVQSNKHAPLETILSFFCVEWVIPQEDETIATRFFLLFFLVLIKVNYSEASVQVDVCCKNVVI</sequence>
<keyword evidence="2" id="KW-1185">Reference proteome</keyword>
<protein>
    <submittedName>
        <fullName evidence="1">Uncharacterized protein</fullName>
    </submittedName>
</protein>